<accession>D7CQU7</accession>
<dbReference type="STRING" id="649638.Trad_1967"/>
<keyword evidence="2" id="KW-0732">Signal</keyword>
<protein>
    <submittedName>
        <fullName evidence="4">Peptidase S15</fullName>
    </submittedName>
</protein>
<evidence type="ECO:0000259" key="3">
    <source>
        <dbReference type="Pfam" id="PF02129"/>
    </source>
</evidence>
<feature type="domain" description="Xaa-Pro dipeptidyl-peptidase-like" evidence="3">
    <location>
        <begin position="53"/>
        <end position="313"/>
    </location>
</feature>
<dbReference type="SUPFAM" id="SSF53474">
    <property type="entry name" value="alpha/beta-Hydrolases"/>
    <property type="match status" value="1"/>
</dbReference>
<dbReference type="Gene3D" id="3.40.50.1820">
    <property type="entry name" value="alpha/beta hydrolase"/>
    <property type="match status" value="1"/>
</dbReference>
<dbReference type="RefSeq" id="WP_013178446.1">
    <property type="nucleotide sequence ID" value="NC_014221.1"/>
</dbReference>
<evidence type="ECO:0000256" key="2">
    <source>
        <dbReference type="SAM" id="SignalP"/>
    </source>
</evidence>
<feature type="signal peptide" evidence="2">
    <location>
        <begin position="1"/>
        <end position="23"/>
    </location>
</feature>
<dbReference type="PANTHER" id="PTHR22946:SF9">
    <property type="entry name" value="POLYKETIDE TRANSFERASE AF380"/>
    <property type="match status" value="1"/>
</dbReference>
<keyword evidence="1" id="KW-0378">Hydrolase</keyword>
<evidence type="ECO:0000256" key="1">
    <source>
        <dbReference type="ARBA" id="ARBA00022801"/>
    </source>
</evidence>
<feature type="chain" id="PRO_5003094388" evidence="2">
    <location>
        <begin position="24"/>
        <end position="580"/>
    </location>
</feature>
<dbReference type="HOGENOM" id="CLU_020407_0_0_0"/>
<dbReference type="InterPro" id="IPR050261">
    <property type="entry name" value="FrsA_esterase"/>
</dbReference>
<reference evidence="5" key="1">
    <citation type="submission" date="2010-05" db="EMBL/GenBank/DDBJ databases">
        <title>The complete genome of Truepera radiovictris DSM 17093.</title>
        <authorList>
            <consortium name="US DOE Joint Genome Institute (JGI-PGF)"/>
            <person name="Lucas S."/>
            <person name="Copeland A."/>
            <person name="Lapidus A."/>
            <person name="Glavina del Rio T."/>
            <person name="Dalin E."/>
            <person name="Tice H."/>
            <person name="Bruce D."/>
            <person name="Goodwin L."/>
            <person name="Pitluck S."/>
            <person name="Kyrpides N."/>
            <person name="Mavromatis K."/>
            <person name="Ovchinnikova G."/>
            <person name="Munk A.C."/>
            <person name="Detter J.C."/>
            <person name="Han C."/>
            <person name="Tapia R."/>
            <person name="Land M."/>
            <person name="Hauser L."/>
            <person name="Markowitz V."/>
            <person name="Cheng J.-F."/>
            <person name="Hugenholtz P."/>
            <person name="Woyke T."/>
            <person name="Wu D."/>
            <person name="Tindall B."/>
            <person name="Pomrenke H.G."/>
            <person name="Brambilla E."/>
            <person name="Klenk H.-P."/>
            <person name="Eisen J.A."/>
        </authorList>
    </citation>
    <scope>NUCLEOTIDE SEQUENCE [LARGE SCALE GENOMIC DNA]</scope>
    <source>
        <strain evidence="5">DSM 17093 / CIP 108686 / LMG 22925 / RQ-24</strain>
    </source>
</reference>
<proteinExistence type="predicted"/>
<evidence type="ECO:0000313" key="5">
    <source>
        <dbReference type="Proteomes" id="UP000000379"/>
    </source>
</evidence>
<dbReference type="PANTHER" id="PTHR22946">
    <property type="entry name" value="DIENELACTONE HYDROLASE DOMAIN-CONTAINING PROTEIN-RELATED"/>
    <property type="match status" value="1"/>
</dbReference>
<keyword evidence="5" id="KW-1185">Reference proteome</keyword>
<sequence>MWRRNVSVSWLLLTLVLVACSNATPTPPPVEALRQRGGALARAAYDVTITSFDGTPIAATVFQPALARGQRAPLVLHGHGFGGSRSKDLRSDAATDTTVRAALKAWQRGMFVITFDQRGFGESGGSVKVMDPDFEGRDVRAILDWAEANLGPYLRYREGDPLVGALGYSYGGGFQLIGSALDGRFDAIVPSGTWFDLRYSLNPGGVPKSLWIDLLFAGGLVGSRGRLDPFIPEAFLSALALKRVPEPVLERVYRNSLASFCDNLEGRQVPRVAAFLVQGVNDTLFNLNEAARQAACLRRAGNDVRLLVQGGGHQLPVLQDASVSGIKSTVVCGGRRLDTAELMVSFLQEKLLGRRGLAVPQLCVTQNDASGVLLKEIPVGGVSRTVPTTTLTNGPLVEGTLTLLRRLSPSRLEALLRHLPADASLRVARAVAGLGAPETLARDVPNLLALLSYEERAELTTAYRFVPLELVEAPRALVGLPTAELRLEGAPNPEAPIVLVGLGRRNARGRVELVNDQLAPLRGLGDHTLELVGVSAQLSAGDELGLLVFTFHPQYATSYTLLPTPVTVSGRVSLPLYGAK</sequence>
<dbReference type="OrthoDB" id="9804819at2"/>
<dbReference type="EMBL" id="CP002049">
    <property type="protein sequence ID" value="ADI15081.1"/>
    <property type="molecule type" value="Genomic_DNA"/>
</dbReference>
<name>D7CQU7_TRURR</name>
<gene>
    <name evidence="4" type="ordered locus">Trad_1967</name>
</gene>
<dbReference type="Pfam" id="PF02129">
    <property type="entry name" value="Peptidase_S15"/>
    <property type="match status" value="1"/>
</dbReference>
<reference evidence="4 5" key="2">
    <citation type="journal article" date="2011" name="Stand. Genomic Sci.">
        <title>Complete genome sequence of Truepera radiovictrix type strain (RQ-24).</title>
        <authorList>
            <person name="Ivanova N."/>
            <person name="Rohde C."/>
            <person name="Munk C."/>
            <person name="Nolan M."/>
            <person name="Lucas S."/>
            <person name="Del Rio T.G."/>
            <person name="Tice H."/>
            <person name="Deshpande S."/>
            <person name="Cheng J.F."/>
            <person name="Tapia R."/>
            <person name="Han C."/>
            <person name="Goodwin L."/>
            <person name="Pitluck S."/>
            <person name="Liolios K."/>
            <person name="Mavromatis K."/>
            <person name="Mikhailova N."/>
            <person name="Pati A."/>
            <person name="Chen A."/>
            <person name="Palaniappan K."/>
            <person name="Land M."/>
            <person name="Hauser L."/>
            <person name="Chang Y.J."/>
            <person name="Jeffries C.D."/>
            <person name="Brambilla E."/>
            <person name="Rohde M."/>
            <person name="Goker M."/>
            <person name="Tindall B.J."/>
            <person name="Woyke T."/>
            <person name="Bristow J."/>
            <person name="Eisen J.A."/>
            <person name="Markowitz V."/>
            <person name="Hugenholtz P."/>
            <person name="Kyrpides N.C."/>
            <person name="Klenk H.P."/>
            <person name="Lapidus A."/>
        </authorList>
    </citation>
    <scope>NUCLEOTIDE SEQUENCE [LARGE SCALE GENOMIC DNA]</scope>
    <source>
        <strain evidence="5">DSM 17093 / CIP 108686 / LMG 22925 / RQ-24</strain>
    </source>
</reference>
<organism evidence="4 5">
    <name type="scientific">Truepera radiovictrix (strain DSM 17093 / CIP 108686 / LMG 22925 / RQ-24)</name>
    <dbReference type="NCBI Taxonomy" id="649638"/>
    <lineage>
        <taxon>Bacteria</taxon>
        <taxon>Thermotogati</taxon>
        <taxon>Deinococcota</taxon>
        <taxon>Deinococci</taxon>
        <taxon>Trueperales</taxon>
        <taxon>Trueperaceae</taxon>
        <taxon>Truepera</taxon>
    </lineage>
</organism>
<dbReference type="PROSITE" id="PS51257">
    <property type="entry name" value="PROKAR_LIPOPROTEIN"/>
    <property type="match status" value="1"/>
</dbReference>
<dbReference type="InterPro" id="IPR000383">
    <property type="entry name" value="Xaa-Pro-like_dom"/>
</dbReference>
<dbReference type="InterPro" id="IPR029058">
    <property type="entry name" value="AB_hydrolase_fold"/>
</dbReference>
<dbReference type="KEGG" id="tra:Trad_1967"/>
<dbReference type="AlphaFoldDB" id="D7CQU7"/>
<dbReference type="Proteomes" id="UP000000379">
    <property type="component" value="Chromosome"/>
</dbReference>
<dbReference type="GO" id="GO:0052689">
    <property type="term" value="F:carboxylic ester hydrolase activity"/>
    <property type="evidence" value="ECO:0007669"/>
    <property type="project" value="UniProtKB-ARBA"/>
</dbReference>
<dbReference type="eggNOG" id="COG2936">
    <property type="taxonomic scope" value="Bacteria"/>
</dbReference>
<evidence type="ECO:0000313" key="4">
    <source>
        <dbReference type="EMBL" id="ADI15081.1"/>
    </source>
</evidence>